<dbReference type="EMBL" id="JAGIOI010000001">
    <property type="protein sequence ID" value="MBP2413602.1"/>
    <property type="molecule type" value="Genomic_DNA"/>
</dbReference>
<reference evidence="2 3" key="1">
    <citation type="submission" date="2021-03" db="EMBL/GenBank/DDBJ databases">
        <title>Sequencing the genomes of 1000 actinobacteria strains.</title>
        <authorList>
            <person name="Klenk H.-P."/>
        </authorList>
    </citation>
    <scope>NUCLEOTIDE SEQUENCE [LARGE SCALE GENOMIC DNA]</scope>
    <source>
        <strain evidence="2 3">DSM 16005</strain>
    </source>
</reference>
<keyword evidence="1" id="KW-0472">Membrane</keyword>
<keyword evidence="1" id="KW-1133">Transmembrane helix</keyword>
<gene>
    <name evidence="2" type="ORF">JOF48_002401</name>
</gene>
<evidence type="ECO:0000256" key="1">
    <source>
        <dbReference type="SAM" id="Phobius"/>
    </source>
</evidence>
<feature type="transmembrane region" description="Helical" evidence="1">
    <location>
        <begin position="7"/>
        <end position="27"/>
    </location>
</feature>
<dbReference type="RefSeq" id="WP_209681021.1">
    <property type="nucleotide sequence ID" value="NZ_JAGIOI010000001.1"/>
</dbReference>
<name>A0ABS4YXS4_9MICC</name>
<proteinExistence type="predicted"/>
<keyword evidence="1" id="KW-0812">Transmembrane</keyword>
<evidence type="ECO:0000313" key="3">
    <source>
        <dbReference type="Proteomes" id="UP000711614"/>
    </source>
</evidence>
<organism evidence="2 3">
    <name type="scientific">Arthrobacter stackebrandtii</name>
    <dbReference type="NCBI Taxonomy" id="272161"/>
    <lineage>
        <taxon>Bacteria</taxon>
        <taxon>Bacillati</taxon>
        <taxon>Actinomycetota</taxon>
        <taxon>Actinomycetes</taxon>
        <taxon>Micrococcales</taxon>
        <taxon>Micrococcaceae</taxon>
        <taxon>Arthrobacter</taxon>
    </lineage>
</organism>
<feature type="transmembrane region" description="Helical" evidence="1">
    <location>
        <begin position="39"/>
        <end position="64"/>
    </location>
</feature>
<protein>
    <recommendedName>
        <fullName evidence="4">DUF3955 domain-containing protein</fullName>
    </recommendedName>
</protein>
<accession>A0ABS4YXS4</accession>
<comment type="caution">
    <text evidence="2">The sequence shown here is derived from an EMBL/GenBank/DDBJ whole genome shotgun (WGS) entry which is preliminary data.</text>
</comment>
<keyword evidence="3" id="KW-1185">Reference proteome</keyword>
<evidence type="ECO:0008006" key="4">
    <source>
        <dbReference type="Google" id="ProtNLM"/>
    </source>
</evidence>
<dbReference type="Proteomes" id="UP000711614">
    <property type="component" value="Unassembled WGS sequence"/>
</dbReference>
<evidence type="ECO:0000313" key="2">
    <source>
        <dbReference type="EMBL" id="MBP2413602.1"/>
    </source>
</evidence>
<sequence length="70" mass="7170">MDNVRRAGLCILAAGAALMVAMAILMAVSRTMDPNGVPIVPAMFLAWGGLVAVTGLATLLVGVFGKKSRI</sequence>